<dbReference type="InterPro" id="IPR011009">
    <property type="entry name" value="Kinase-like_dom_sf"/>
</dbReference>
<dbReference type="EMBL" id="ML995815">
    <property type="protein sequence ID" value="KAF2772401.1"/>
    <property type="molecule type" value="Genomic_DNA"/>
</dbReference>
<evidence type="ECO:0000313" key="5">
    <source>
        <dbReference type="EMBL" id="KAF2772401.1"/>
    </source>
</evidence>
<comment type="catalytic activity">
    <reaction evidence="2">
        <text>L-threonyl-[protein] + ATP = O-phospho-L-threonyl-[protein] + ADP + H(+)</text>
        <dbReference type="Rhea" id="RHEA:46608"/>
        <dbReference type="Rhea" id="RHEA-COMP:11060"/>
        <dbReference type="Rhea" id="RHEA-COMP:11605"/>
        <dbReference type="ChEBI" id="CHEBI:15378"/>
        <dbReference type="ChEBI" id="CHEBI:30013"/>
        <dbReference type="ChEBI" id="CHEBI:30616"/>
        <dbReference type="ChEBI" id="CHEBI:61977"/>
        <dbReference type="ChEBI" id="CHEBI:456216"/>
        <dbReference type="EC" id="2.7.11.1"/>
    </reaction>
</comment>
<dbReference type="SUPFAM" id="SSF56112">
    <property type="entry name" value="Protein kinase-like (PK-like)"/>
    <property type="match status" value="1"/>
</dbReference>
<name>A0A6G1LHH0_9PEZI</name>
<dbReference type="GO" id="GO:0004674">
    <property type="term" value="F:protein serine/threonine kinase activity"/>
    <property type="evidence" value="ECO:0007669"/>
    <property type="project" value="UniProtKB-EC"/>
</dbReference>
<dbReference type="OrthoDB" id="2906425at2759"/>
<keyword evidence="6" id="KW-1185">Reference proteome</keyword>
<proteinExistence type="predicted"/>
<dbReference type="PANTHER" id="PTHR21310">
    <property type="entry name" value="AMINOGLYCOSIDE PHOSPHOTRANSFERASE-RELATED-RELATED"/>
    <property type="match status" value="1"/>
</dbReference>
<dbReference type="InterPro" id="IPR051678">
    <property type="entry name" value="AGP_Transferase"/>
</dbReference>
<evidence type="ECO:0000256" key="2">
    <source>
        <dbReference type="ARBA" id="ARBA00047899"/>
    </source>
</evidence>
<gene>
    <name evidence="5" type="ORF">EJ03DRAFT_324815</name>
</gene>
<accession>A0A6G1LHH0</accession>
<evidence type="ECO:0000313" key="6">
    <source>
        <dbReference type="Proteomes" id="UP000799436"/>
    </source>
</evidence>
<dbReference type="Pfam" id="PF01636">
    <property type="entry name" value="APH"/>
    <property type="match status" value="1"/>
</dbReference>
<dbReference type="PROSITE" id="PS00109">
    <property type="entry name" value="PROTEIN_KINASE_TYR"/>
    <property type="match status" value="1"/>
</dbReference>
<dbReference type="InterPro" id="IPR002575">
    <property type="entry name" value="Aminoglycoside_PTrfase"/>
</dbReference>
<dbReference type="AlphaFoldDB" id="A0A6G1LHH0"/>
<evidence type="ECO:0000259" key="4">
    <source>
        <dbReference type="Pfam" id="PF01636"/>
    </source>
</evidence>
<evidence type="ECO:0000256" key="3">
    <source>
        <dbReference type="ARBA" id="ARBA00048679"/>
    </source>
</evidence>
<evidence type="ECO:0000256" key="1">
    <source>
        <dbReference type="ARBA" id="ARBA00012513"/>
    </source>
</evidence>
<dbReference type="Proteomes" id="UP000799436">
    <property type="component" value="Unassembled WGS sequence"/>
</dbReference>
<reference evidence="5" key="1">
    <citation type="journal article" date="2020" name="Stud. Mycol.">
        <title>101 Dothideomycetes genomes: a test case for predicting lifestyles and emergence of pathogens.</title>
        <authorList>
            <person name="Haridas S."/>
            <person name="Albert R."/>
            <person name="Binder M."/>
            <person name="Bloem J."/>
            <person name="Labutti K."/>
            <person name="Salamov A."/>
            <person name="Andreopoulos B."/>
            <person name="Baker S."/>
            <person name="Barry K."/>
            <person name="Bills G."/>
            <person name="Bluhm B."/>
            <person name="Cannon C."/>
            <person name="Castanera R."/>
            <person name="Culley D."/>
            <person name="Daum C."/>
            <person name="Ezra D."/>
            <person name="Gonzalez J."/>
            <person name="Henrissat B."/>
            <person name="Kuo A."/>
            <person name="Liang C."/>
            <person name="Lipzen A."/>
            <person name="Lutzoni F."/>
            <person name="Magnuson J."/>
            <person name="Mondo S."/>
            <person name="Nolan M."/>
            <person name="Ohm R."/>
            <person name="Pangilinan J."/>
            <person name="Park H.-J."/>
            <person name="Ramirez L."/>
            <person name="Alfaro M."/>
            <person name="Sun H."/>
            <person name="Tritt A."/>
            <person name="Yoshinaga Y."/>
            <person name="Zwiers L.-H."/>
            <person name="Turgeon B."/>
            <person name="Goodwin S."/>
            <person name="Spatafora J."/>
            <person name="Crous P."/>
            <person name="Grigoriev I."/>
        </authorList>
    </citation>
    <scope>NUCLEOTIDE SEQUENCE</scope>
    <source>
        <strain evidence="5">CBS 116005</strain>
    </source>
</reference>
<sequence>MSIHDLPLMLPESNQSVFTHGDMSPRNIMVDERLQITGIVDWEAVGWYPDYWEYINIWKPSVDLDWQKWMDQTAPRKWDRRGVDAARRVLF</sequence>
<comment type="catalytic activity">
    <reaction evidence="3">
        <text>L-seryl-[protein] + ATP = O-phospho-L-seryl-[protein] + ADP + H(+)</text>
        <dbReference type="Rhea" id="RHEA:17989"/>
        <dbReference type="Rhea" id="RHEA-COMP:9863"/>
        <dbReference type="Rhea" id="RHEA-COMP:11604"/>
        <dbReference type="ChEBI" id="CHEBI:15378"/>
        <dbReference type="ChEBI" id="CHEBI:29999"/>
        <dbReference type="ChEBI" id="CHEBI:30616"/>
        <dbReference type="ChEBI" id="CHEBI:83421"/>
        <dbReference type="ChEBI" id="CHEBI:456216"/>
        <dbReference type="EC" id="2.7.11.1"/>
    </reaction>
</comment>
<dbReference type="Gene3D" id="3.90.1200.10">
    <property type="match status" value="1"/>
</dbReference>
<feature type="domain" description="Aminoglycoside phosphotransferase" evidence="4">
    <location>
        <begin position="5"/>
        <end position="63"/>
    </location>
</feature>
<dbReference type="EC" id="2.7.11.1" evidence="1"/>
<protein>
    <recommendedName>
        <fullName evidence="1">non-specific serine/threonine protein kinase</fullName>
        <ecNumber evidence="1">2.7.11.1</ecNumber>
    </recommendedName>
</protein>
<organism evidence="5 6">
    <name type="scientific">Teratosphaeria nubilosa</name>
    <dbReference type="NCBI Taxonomy" id="161662"/>
    <lineage>
        <taxon>Eukaryota</taxon>
        <taxon>Fungi</taxon>
        <taxon>Dikarya</taxon>
        <taxon>Ascomycota</taxon>
        <taxon>Pezizomycotina</taxon>
        <taxon>Dothideomycetes</taxon>
        <taxon>Dothideomycetidae</taxon>
        <taxon>Mycosphaerellales</taxon>
        <taxon>Teratosphaeriaceae</taxon>
        <taxon>Teratosphaeria</taxon>
    </lineage>
</organism>
<dbReference type="PANTHER" id="PTHR21310:SF15">
    <property type="entry name" value="AMINOGLYCOSIDE PHOSPHOTRANSFERASE DOMAIN-CONTAINING PROTEIN"/>
    <property type="match status" value="1"/>
</dbReference>
<dbReference type="InterPro" id="IPR008266">
    <property type="entry name" value="Tyr_kinase_AS"/>
</dbReference>